<protein>
    <submittedName>
        <fullName evidence="1">Uncharacterized protein</fullName>
    </submittedName>
</protein>
<organism evidence="1">
    <name type="scientific">Siphoviridae sp. ctHzJ4</name>
    <dbReference type="NCBI Taxonomy" id="2825426"/>
    <lineage>
        <taxon>Viruses</taxon>
        <taxon>Duplodnaviria</taxon>
        <taxon>Heunggongvirae</taxon>
        <taxon>Uroviricota</taxon>
        <taxon>Caudoviricetes</taxon>
    </lineage>
</organism>
<accession>A0A8S5U0T2</accession>
<dbReference type="EMBL" id="BK015976">
    <property type="protein sequence ID" value="DAF88046.1"/>
    <property type="molecule type" value="Genomic_DNA"/>
</dbReference>
<evidence type="ECO:0000313" key="1">
    <source>
        <dbReference type="EMBL" id="DAF88046.1"/>
    </source>
</evidence>
<name>A0A8S5U0T2_9CAUD</name>
<reference evidence="1" key="1">
    <citation type="journal article" date="2021" name="Proc. Natl. Acad. Sci. U.S.A.">
        <title>A Catalog of Tens of Thousands of Viruses from Human Metagenomes Reveals Hidden Associations with Chronic Diseases.</title>
        <authorList>
            <person name="Tisza M.J."/>
            <person name="Buck C.B."/>
        </authorList>
    </citation>
    <scope>NUCLEOTIDE SEQUENCE</scope>
    <source>
        <strain evidence="1">CtHzJ4</strain>
    </source>
</reference>
<proteinExistence type="predicted"/>
<sequence length="55" mass="6198">MPASCGLFFWLFTFFAAFLSIQAKSFPNHQGTSLAVLLRLLLPVQSVLPTEQEHF</sequence>